<evidence type="ECO:0000313" key="5">
    <source>
        <dbReference type="Proteomes" id="UP000807504"/>
    </source>
</evidence>
<dbReference type="SUPFAM" id="SSF56496">
    <property type="entry name" value="Fibrinogen C-terminal domain-like"/>
    <property type="match status" value="1"/>
</dbReference>
<evidence type="ECO:0000256" key="1">
    <source>
        <dbReference type="SAM" id="MobiDB-lite"/>
    </source>
</evidence>
<keyword evidence="5" id="KW-1185">Reference proteome</keyword>
<keyword evidence="2" id="KW-0472">Membrane</keyword>
<evidence type="ECO:0000313" key="4">
    <source>
        <dbReference type="EMBL" id="KAF8777165.1"/>
    </source>
</evidence>
<dbReference type="InterPro" id="IPR002181">
    <property type="entry name" value="Fibrinogen_a/b/g_C_dom"/>
</dbReference>
<name>A0A8T0ES44_ARGBR</name>
<dbReference type="Gene3D" id="3.90.215.10">
    <property type="entry name" value="Gamma Fibrinogen, chain A, domain 1"/>
    <property type="match status" value="1"/>
</dbReference>
<evidence type="ECO:0000259" key="3">
    <source>
        <dbReference type="PROSITE" id="PS51406"/>
    </source>
</evidence>
<comment type="caution">
    <text evidence="4">The sequence shown here is derived from an EMBL/GenBank/DDBJ whole genome shotgun (WGS) entry which is preliminary data.</text>
</comment>
<sequence>MTEEWTSRTTLEDTDDKENECKLQYKLEVPPRSTETKMGNCKRAKFQLFSLVLLIVSFRYGIMTEEWTSRTTLEDTDDKENECKCILYPRPIDCEEVLQNGNSMSGVYTIWPKSRILRCETIKVYCDFEIANEGWTVIQRRGNYGNGENLFSKSWESYKKGFGDLRKEFWLGNDNIYAIINQASYSVRFELQNENGSYAFALYDNFWIDDEKQKYKLHLEDFSGTAGDALKPHNEKEFYTKDQPGNSRPSKQHEGGWWYNVHPSTNLNALYRYGSDKPKSQDGIAWHTFGGSFTSLASTEIRIRATPF</sequence>
<keyword evidence="2" id="KW-0812">Transmembrane</keyword>
<proteinExistence type="predicted"/>
<dbReference type="InterPro" id="IPR014716">
    <property type="entry name" value="Fibrinogen_a/b/g_C_1"/>
</dbReference>
<keyword evidence="2" id="KW-1133">Transmembrane helix</keyword>
<dbReference type="PANTHER" id="PTHR19143">
    <property type="entry name" value="FIBRINOGEN/TENASCIN/ANGIOPOEITIN"/>
    <property type="match status" value="1"/>
</dbReference>
<dbReference type="Pfam" id="PF00147">
    <property type="entry name" value="Fibrinogen_C"/>
    <property type="match status" value="1"/>
</dbReference>
<feature type="region of interest" description="Disordered" evidence="1">
    <location>
        <begin position="233"/>
        <end position="255"/>
    </location>
</feature>
<organism evidence="4 5">
    <name type="scientific">Argiope bruennichi</name>
    <name type="common">Wasp spider</name>
    <name type="synonym">Aranea bruennichi</name>
    <dbReference type="NCBI Taxonomy" id="94029"/>
    <lineage>
        <taxon>Eukaryota</taxon>
        <taxon>Metazoa</taxon>
        <taxon>Ecdysozoa</taxon>
        <taxon>Arthropoda</taxon>
        <taxon>Chelicerata</taxon>
        <taxon>Arachnida</taxon>
        <taxon>Araneae</taxon>
        <taxon>Araneomorphae</taxon>
        <taxon>Entelegynae</taxon>
        <taxon>Araneoidea</taxon>
        <taxon>Araneidae</taxon>
        <taxon>Argiope</taxon>
    </lineage>
</organism>
<accession>A0A8T0ES44</accession>
<dbReference type="EMBL" id="JABXBU010002072">
    <property type="protein sequence ID" value="KAF8777165.1"/>
    <property type="molecule type" value="Genomic_DNA"/>
</dbReference>
<dbReference type="InterPro" id="IPR050373">
    <property type="entry name" value="Fibrinogen_C-term_domain"/>
</dbReference>
<dbReference type="CDD" id="cd00087">
    <property type="entry name" value="FReD"/>
    <property type="match status" value="1"/>
</dbReference>
<reference evidence="4" key="2">
    <citation type="submission" date="2020-06" db="EMBL/GenBank/DDBJ databases">
        <authorList>
            <person name="Sheffer M."/>
        </authorList>
    </citation>
    <scope>NUCLEOTIDE SEQUENCE</scope>
</reference>
<evidence type="ECO:0000256" key="2">
    <source>
        <dbReference type="SAM" id="Phobius"/>
    </source>
</evidence>
<reference evidence="4" key="1">
    <citation type="journal article" date="2020" name="bioRxiv">
        <title>Chromosome-level reference genome of the European wasp spider Argiope bruennichi: a resource for studies on range expansion and evolutionary adaptation.</title>
        <authorList>
            <person name="Sheffer M.M."/>
            <person name="Hoppe A."/>
            <person name="Krehenwinkel H."/>
            <person name="Uhl G."/>
            <person name="Kuss A.W."/>
            <person name="Jensen L."/>
            <person name="Jensen C."/>
            <person name="Gillespie R.G."/>
            <person name="Hoff K.J."/>
            <person name="Prost S."/>
        </authorList>
    </citation>
    <scope>NUCLEOTIDE SEQUENCE</scope>
</reference>
<dbReference type="SMART" id="SM00186">
    <property type="entry name" value="FBG"/>
    <property type="match status" value="1"/>
</dbReference>
<protein>
    <submittedName>
        <fullName evidence="4">Techylectin-5A like protein</fullName>
    </submittedName>
</protein>
<dbReference type="InterPro" id="IPR036056">
    <property type="entry name" value="Fibrinogen-like_C"/>
</dbReference>
<dbReference type="GO" id="GO:0005615">
    <property type="term" value="C:extracellular space"/>
    <property type="evidence" value="ECO:0007669"/>
    <property type="project" value="TreeGrafter"/>
</dbReference>
<feature type="transmembrane region" description="Helical" evidence="2">
    <location>
        <begin position="46"/>
        <end position="63"/>
    </location>
</feature>
<dbReference type="Proteomes" id="UP000807504">
    <property type="component" value="Unassembled WGS sequence"/>
</dbReference>
<gene>
    <name evidence="4" type="ORF">HNY73_014079</name>
</gene>
<dbReference type="PROSITE" id="PS51406">
    <property type="entry name" value="FIBRINOGEN_C_2"/>
    <property type="match status" value="1"/>
</dbReference>
<dbReference type="AlphaFoldDB" id="A0A8T0ES44"/>
<feature type="domain" description="Fibrinogen C-terminal" evidence="3">
    <location>
        <begin position="85"/>
        <end position="307"/>
    </location>
</feature>